<dbReference type="Pfam" id="PF00072">
    <property type="entry name" value="Response_reg"/>
    <property type="match status" value="1"/>
</dbReference>
<dbReference type="SMART" id="SM00052">
    <property type="entry name" value="EAL"/>
    <property type="match status" value="1"/>
</dbReference>
<accession>Q1PY13</accession>
<dbReference type="SMART" id="SM00091">
    <property type="entry name" value="PAS"/>
    <property type="match status" value="2"/>
</dbReference>
<dbReference type="FunFam" id="3.30.70.270:FF:000001">
    <property type="entry name" value="Diguanylate cyclase domain protein"/>
    <property type="match status" value="1"/>
</dbReference>
<reference evidence="10" key="4">
    <citation type="submission" date="2017-10" db="EMBL/GenBank/DDBJ databases">
        <authorList>
            <person name="Banno H."/>
            <person name="Chua N.-H."/>
        </authorList>
    </citation>
    <scope>NUCLEOTIDE SEQUENCE [LARGE SCALE GENOMIC DNA]</scope>
    <source>
        <strain evidence="10">Kuenenia_mbr1_ru-nijmegen</strain>
    </source>
</reference>
<dbReference type="InterPro" id="IPR001789">
    <property type="entry name" value="Sig_transdc_resp-reg_receiver"/>
</dbReference>
<dbReference type="InterPro" id="IPR011006">
    <property type="entry name" value="CheY-like_superfamily"/>
</dbReference>
<dbReference type="RefSeq" id="WP_099325116.1">
    <property type="nucleotide sequence ID" value="NZ_CP049055.1"/>
</dbReference>
<dbReference type="NCBIfam" id="TIGR00229">
    <property type="entry name" value="sensory_box"/>
    <property type="match status" value="2"/>
</dbReference>
<feature type="modified residue" description="4-aspartylphosphate" evidence="2">
    <location>
        <position position="58"/>
    </location>
</feature>
<dbReference type="Gene3D" id="3.20.20.450">
    <property type="entry name" value="EAL domain"/>
    <property type="match status" value="1"/>
</dbReference>
<keyword evidence="11" id="KW-1185">Reference proteome</keyword>
<dbReference type="SMART" id="SM00448">
    <property type="entry name" value="REC"/>
    <property type="match status" value="1"/>
</dbReference>
<evidence type="ECO:0000313" key="8">
    <source>
        <dbReference type="EMBL" id="CAJ72919.1"/>
    </source>
</evidence>
<evidence type="ECO:0000259" key="7">
    <source>
        <dbReference type="PROSITE" id="PS50887"/>
    </source>
</evidence>
<comment type="catalytic activity">
    <reaction evidence="1">
        <text>3',3'-c-di-GMP + H2O = 5'-phosphoguanylyl(3'-&gt;5')guanosine + H(+)</text>
        <dbReference type="Rhea" id="RHEA:24902"/>
        <dbReference type="ChEBI" id="CHEBI:15377"/>
        <dbReference type="ChEBI" id="CHEBI:15378"/>
        <dbReference type="ChEBI" id="CHEBI:58754"/>
        <dbReference type="ChEBI" id="CHEBI:58805"/>
        <dbReference type="EC" id="3.1.4.52"/>
    </reaction>
    <physiologicalReaction direction="left-to-right" evidence="1">
        <dbReference type="Rhea" id="RHEA:24903"/>
    </physiologicalReaction>
</comment>
<evidence type="ECO:0000259" key="4">
    <source>
        <dbReference type="PROSITE" id="PS50112"/>
    </source>
</evidence>
<dbReference type="GO" id="GO:0071111">
    <property type="term" value="F:cyclic-guanylate-specific phosphodiesterase activity"/>
    <property type="evidence" value="ECO:0007669"/>
    <property type="project" value="UniProtKB-EC"/>
</dbReference>
<keyword evidence="9" id="KW-0808">Transferase</keyword>
<dbReference type="InterPro" id="IPR000014">
    <property type="entry name" value="PAS"/>
</dbReference>
<dbReference type="InterPro" id="IPR000160">
    <property type="entry name" value="GGDEF_dom"/>
</dbReference>
<dbReference type="SUPFAM" id="SSF52172">
    <property type="entry name" value="CheY-like"/>
    <property type="match status" value="1"/>
</dbReference>
<evidence type="ECO:0000259" key="6">
    <source>
        <dbReference type="PROSITE" id="PS50883"/>
    </source>
</evidence>
<dbReference type="PANTHER" id="PTHR44757:SF2">
    <property type="entry name" value="BIOFILM ARCHITECTURE MAINTENANCE PROTEIN MBAA"/>
    <property type="match status" value="1"/>
</dbReference>
<dbReference type="Pfam" id="PF00989">
    <property type="entry name" value="PAS"/>
    <property type="match status" value="1"/>
</dbReference>
<dbReference type="GO" id="GO:0006355">
    <property type="term" value="P:regulation of DNA-templated transcription"/>
    <property type="evidence" value="ECO:0007669"/>
    <property type="project" value="InterPro"/>
</dbReference>
<feature type="domain" description="Response regulatory" evidence="3">
    <location>
        <begin position="6"/>
        <end position="123"/>
    </location>
</feature>
<dbReference type="OrthoDB" id="9762141at2"/>
<feature type="domain" description="PAC" evidence="5">
    <location>
        <begin position="373"/>
        <end position="425"/>
    </location>
</feature>
<dbReference type="PIRSF" id="PIRSF005925">
    <property type="entry name" value="Dos"/>
    <property type="match status" value="1"/>
</dbReference>
<evidence type="ECO:0000313" key="11">
    <source>
        <dbReference type="Proteomes" id="UP000221734"/>
    </source>
</evidence>
<reference evidence="11" key="3">
    <citation type="submission" date="2017-10" db="EMBL/GenBank/DDBJ databases">
        <authorList>
            <person name="Frank J."/>
        </authorList>
    </citation>
    <scope>NUCLEOTIDE SEQUENCE [LARGE SCALE GENOMIC DNA]</scope>
</reference>
<dbReference type="InterPro" id="IPR043128">
    <property type="entry name" value="Rev_trsase/Diguanyl_cyclase"/>
</dbReference>
<dbReference type="InterPro" id="IPR000700">
    <property type="entry name" value="PAS-assoc_C"/>
</dbReference>
<dbReference type="Pfam" id="PF13426">
    <property type="entry name" value="PAS_9"/>
    <property type="match status" value="1"/>
</dbReference>
<dbReference type="SUPFAM" id="SSF55073">
    <property type="entry name" value="Nucleotide cyclase"/>
    <property type="match status" value="1"/>
</dbReference>
<dbReference type="FunFam" id="3.20.20.450:FF:000001">
    <property type="entry name" value="Cyclic di-GMP phosphodiesterase yahA"/>
    <property type="match status" value="1"/>
</dbReference>
<organism evidence="8">
    <name type="scientific">Kuenenia stuttgartiensis</name>
    <dbReference type="NCBI Taxonomy" id="174633"/>
    <lineage>
        <taxon>Bacteria</taxon>
        <taxon>Pseudomonadati</taxon>
        <taxon>Planctomycetota</taxon>
        <taxon>Candidatus Brocadiia</taxon>
        <taxon>Candidatus Brocadiales</taxon>
        <taxon>Candidatus Brocadiaceae</taxon>
        <taxon>Candidatus Kuenenia</taxon>
    </lineage>
</organism>
<dbReference type="Gene3D" id="3.30.70.270">
    <property type="match status" value="1"/>
</dbReference>
<evidence type="ECO:0000313" key="9">
    <source>
        <dbReference type="EMBL" id="QII09691.1"/>
    </source>
</evidence>
<feature type="domain" description="EAL" evidence="6">
    <location>
        <begin position="599"/>
        <end position="853"/>
    </location>
</feature>
<dbReference type="Proteomes" id="UP000501926">
    <property type="component" value="Chromosome"/>
</dbReference>
<evidence type="ECO:0000256" key="1">
    <source>
        <dbReference type="ARBA" id="ARBA00051114"/>
    </source>
</evidence>
<evidence type="ECO:0000259" key="5">
    <source>
        <dbReference type="PROSITE" id="PS50113"/>
    </source>
</evidence>
<dbReference type="SUPFAM" id="SSF141868">
    <property type="entry name" value="EAL domain-like"/>
    <property type="match status" value="1"/>
</dbReference>
<dbReference type="PROSITE" id="PS50887">
    <property type="entry name" value="GGDEF"/>
    <property type="match status" value="1"/>
</dbReference>
<dbReference type="KEGG" id="kst:KSMBR1_1899"/>
<sequence>MKNEIKVLLVEDNPGDVYLVREMLDDIQSVSFSLECAYRLSSALQKLENDFIDVILLDLSLPDSQGLKTFCSIQAHASRTPIVVLSGLGDEEVAVEALKKGAQDYLIKGKIDGDSLARTMRYSMERKQIELELQDGKQRYKRLVEILPDIIYRIDANGYFTFINEAVQVFGYEPDELIGKHFSELIHPDDLKKVSRSEVLSEYSGKTSDYKTTPKLFDERRTGQRKTTGLQIRVKSKKSPEYMEYTIQIIKWPKKHEKIIEVAATGHYDSDIMKNDKRFVGTVGVIRDITGSKHAEEMICTLSLAVEQSPAMIAVTDTDGRIDYINPKFCKVTGFEPEEVLGKNLIDIIQPGGESLSMADKTLWKAITSKGEWKEAFSSRKKHGELFWTSLSLSAIKSNEGFISHYLAIMEDITEHKQAEERIHYLAYYDSLTALPNRELFHDRLNMAIIHAHRKQQMLAVAFIDIDRFKKVNDTLGHSTGDRLLKIIADRLKSCIREEDTVSRQGGDEFVLLLTEISRMEDANDVTQRILKKLKEPVIIDDHDLCISASIGIALYPGDGTTAEALLKNADSAMYISKESGRDNYHFYSSTVQEKAYEQLLEEMYLRRALENRELVLYYQPQVNIATGRLVGMEALLRWKHPKKGLISPAEFIPLAEDTGQIVPIDFWVLHTACKQNMAWQRAGLPSVPIAVNISGHTFGRENLIDFVNNVLHDTRMSPDALDLEITEGIAIQNLQTTIYKLNKLKSLGIQITIDDFGTGFSSLSYLSKFPIQKLKIGMTFIHNLHKDPTNSAIVKAVIAMAKSLQLTVIAEGVETDEQFEFLQGLQCDEFQGYLCSKAVTSEEMGRFLAKNAGKLL</sequence>
<protein>
    <submittedName>
        <fullName evidence="9">Putative diguanylate cyclase</fullName>
        <ecNumber evidence="9">2.7.7.65</ecNumber>
    </submittedName>
</protein>
<keyword evidence="9" id="KW-0548">Nucleotidyltransferase</keyword>
<dbReference type="CDD" id="cd00130">
    <property type="entry name" value="PAS"/>
    <property type="match status" value="2"/>
</dbReference>
<name>Q1PY13_KUEST</name>
<dbReference type="InterPro" id="IPR001633">
    <property type="entry name" value="EAL_dom"/>
</dbReference>
<dbReference type="EMBL" id="CT573072">
    <property type="protein sequence ID" value="CAJ72919.1"/>
    <property type="molecule type" value="Genomic_DNA"/>
</dbReference>
<reference evidence="8" key="2">
    <citation type="submission" date="2006-01" db="EMBL/GenBank/DDBJ databases">
        <authorList>
            <person name="Genoscope"/>
        </authorList>
    </citation>
    <scope>NUCLEOTIDE SEQUENCE</scope>
</reference>
<dbReference type="PANTHER" id="PTHR44757">
    <property type="entry name" value="DIGUANYLATE CYCLASE DGCP"/>
    <property type="match status" value="1"/>
</dbReference>
<dbReference type="CDD" id="cd00156">
    <property type="entry name" value="REC"/>
    <property type="match status" value="1"/>
</dbReference>
<dbReference type="GO" id="GO:0000160">
    <property type="term" value="P:phosphorelay signal transduction system"/>
    <property type="evidence" value="ECO:0007669"/>
    <property type="project" value="InterPro"/>
</dbReference>
<dbReference type="Proteomes" id="UP000221734">
    <property type="component" value="Chromosome Kuenenia_stuttgartiensis_MBR1"/>
</dbReference>
<dbReference type="InterPro" id="IPR035919">
    <property type="entry name" value="EAL_sf"/>
</dbReference>
<feature type="domain" description="GGDEF" evidence="7">
    <location>
        <begin position="457"/>
        <end position="590"/>
    </location>
</feature>
<dbReference type="CDD" id="cd01948">
    <property type="entry name" value="EAL"/>
    <property type="match status" value="1"/>
</dbReference>
<feature type="domain" description="PAS" evidence="4">
    <location>
        <begin position="302"/>
        <end position="351"/>
    </location>
</feature>
<dbReference type="Gene3D" id="3.40.50.2300">
    <property type="match status" value="1"/>
</dbReference>
<dbReference type="PROSITE" id="PS50112">
    <property type="entry name" value="PAS"/>
    <property type="match status" value="2"/>
</dbReference>
<dbReference type="EC" id="2.7.7.65" evidence="9"/>
<evidence type="ECO:0000259" key="3">
    <source>
        <dbReference type="PROSITE" id="PS50110"/>
    </source>
</evidence>
<dbReference type="SMART" id="SM00267">
    <property type="entry name" value="GGDEF"/>
    <property type="match status" value="1"/>
</dbReference>
<evidence type="ECO:0000313" key="12">
    <source>
        <dbReference type="Proteomes" id="UP000501926"/>
    </source>
</evidence>
<dbReference type="CDD" id="cd01949">
    <property type="entry name" value="GGDEF"/>
    <property type="match status" value="1"/>
</dbReference>
<evidence type="ECO:0000256" key="2">
    <source>
        <dbReference type="PROSITE-ProRule" id="PRU00169"/>
    </source>
</evidence>
<feature type="domain" description="PAS" evidence="4">
    <location>
        <begin position="136"/>
        <end position="196"/>
    </location>
</feature>
<reference evidence="8" key="1">
    <citation type="journal article" date="2006" name="Nature">
        <title>Deciphering the evolution and metabolism of an anammox bacterium from a community genome.</title>
        <authorList>
            <person name="Strous M."/>
            <person name="Pelletier E."/>
            <person name="Mangenot S."/>
            <person name="Rattei T."/>
            <person name="Lehner A."/>
            <person name="Taylor M.W."/>
            <person name="Horn M."/>
            <person name="Daims H."/>
            <person name="Bartol-Mavel D."/>
            <person name="Wincker P."/>
            <person name="Barbe V."/>
            <person name="Fonknechten N."/>
            <person name="Vallenet D."/>
            <person name="Segurens B."/>
            <person name="Schenowitz-Truong C."/>
            <person name="Medigue C."/>
            <person name="Collingro A."/>
            <person name="Snel B."/>
            <person name="Dutilh B.E."/>
            <person name="OpDenCamp H.J.M."/>
            <person name="vanDerDrift C."/>
            <person name="Cirpus I."/>
            <person name="vanDePas-Schoonen K.T."/>
            <person name="Harhangi H.R."/>
            <person name="vanNiftrik L."/>
            <person name="Schmid M."/>
            <person name="Keltjens J."/>
            <person name="vanDeVossenberg J."/>
            <person name="Kartal B."/>
            <person name="Meier H."/>
            <person name="Frishman D."/>
            <person name="Huynen M.A."/>
            <person name="Mewes H."/>
            <person name="Weissenbach J."/>
            <person name="Jetten M.S.M."/>
            <person name="Wagner M."/>
            <person name="LePaslier D."/>
        </authorList>
    </citation>
    <scope>NUCLEOTIDE SEQUENCE</scope>
</reference>
<keyword evidence="2" id="KW-0597">Phosphoprotein</keyword>
<evidence type="ECO:0000313" key="10">
    <source>
        <dbReference type="EMBL" id="SOH04398.1"/>
    </source>
</evidence>
<dbReference type="PROSITE" id="PS50113">
    <property type="entry name" value="PAC"/>
    <property type="match status" value="1"/>
</dbReference>
<dbReference type="NCBIfam" id="TIGR00254">
    <property type="entry name" value="GGDEF"/>
    <property type="match status" value="1"/>
</dbReference>
<dbReference type="InterPro" id="IPR012226">
    <property type="entry name" value="Diguanyl_cyclase/Pdiesterase"/>
</dbReference>
<dbReference type="Pfam" id="PF00563">
    <property type="entry name" value="EAL"/>
    <property type="match status" value="1"/>
</dbReference>
<gene>
    <name evidence="9" type="ORF">KsCSTR_03120</name>
    <name evidence="10" type="ORF">KSMBR1_1899</name>
    <name evidence="8" type="ORF">kustd2174</name>
</gene>
<dbReference type="GO" id="GO:0071732">
    <property type="term" value="P:cellular response to nitric oxide"/>
    <property type="evidence" value="ECO:0007669"/>
    <property type="project" value="UniProtKB-ARBA"/>
</dbReference>
<dbReference type="EMBL" id="CP049055">
    <property type="protein sequence ID" value="QII09691.1"/>
    <property type="molecule type" value="Genomic_DNA"/>
</dbReference>
<dbReference type="InterPro" id="IPR035965">
    <property type="entry name" value="PAS-like_dom_sf"/>
</dbReference>
<dbReference type="PROSITE" id="PS50883">
    <property type="entry name" value="EAL"/>
    <property type="match status" value="1"/>
</dbReference>
<dbReference type="InterPro" id="IPR013767">
    <property type="entry name" value="PAS_fold"/>
</dbReference>
<dbReference type="SUPFAM" id="SSF55785">
    <property type="entry name" value="PYP-like sensor domain (PAS domain)"/>
    <property type="match status" value="2"/>
</dbReference>
<dbReference type="GO" id="GO:0052621">
    <property type="term" value="F:diguanylate cyclase activity"/>
    <property type="evidence" value="ECO:0007669"/>
    <property type="project" value="UniProtKB-EC"/>
</dbReference>
<proteinExistence type="predicted"/>
<dbReference type="PROSITE" id="PS50110">
    <property type="entry name" value="RESPONSE_REGULATORY"/>
    <property type="match status" value="1"/>
</dbReference>
<dbReference type="Gene3D" id="3.30.450.20">
    <property type="entry name" value="PAS domain"/>
    <property type="match status" value="2"/>
</dbReference>
<dbReference type="AlphaFoldDB" id="Q1PY13"/>
<reference evidence="9 12" key="5">
    <citation type="submission" date="2020-02" db="EMBL/GenBank/DDBJ databases">
        <title>Newly sequenced genome of strain CSTR1 showed variability in Candidatus Kuenenia stuttgartiensis genomes.</title>
        <authorList>
            <person name="Ding C."/>
            <person name="Adrian L."/>
        </authorList>
    </citation>
    <scope>NUCLEOTIDE SEQUENCE [LARGE SCALE GENOMIC DNA]</scope>
    <source>
        <strain evidence="9 12">CSTR1</strain>
    </source>
</reference>
<dbReference type="EMBL" id="LT934425">
    <property type="protein sequence ID" value="SOH04398.1"/>
    <property type="molecule type" value="Genomic_DNA"/>
</dbReference>
<dbReference type="InterPro" id="IPR052155">
    <property type="entry name" value="Biofilm_reg_signaling"/>
</dbReference>
<dbReference type="Pfam" id="PF00990">
    <property type="entry name" value="GGDEF"/>
    <property type="match status" value="1"/>
</dbReference>
<dbReference type="InterPro" id="IPR029787">
    <property type="entry name" value="Nucleotide_cyclase"/>
</dbReference>